<feature type="binding site" evidence="5">
    <location>
        <position position="66"/>
    </location>
    <ligand>
        <name>a divalent metal cation</name>
        <dbReference type="ChEBI" id="CHEBI:60240"/>
        <label>1</label>
    </ligand>
</feature>
<dbReference type="Gene3D" id="3.40.1390.30">
    <property type="entry name" value="NIF3 (NGG1p interacting factor 3)-like"/>
    <property type="match status" value="2"/>
</dbReference>
<evidence type="ECO:0000256" key="2">
    <source>
        <dbReference type="ARBA" id="ARBA00011643"/>
    </source>
</evidence>
<dbReference type="GO" id="GO:0005737">
    <property type="term" value="C:cytoplasm"/>
    <property type="evidence" value="ECO:0007669"/>
    <property type="project" value="TreeGrafter"/>
</dbReference>
<dbReference type="NCBIfam" id="TIGR00486">
    <property type="entry name" value="YbgI_SA1388"/>
    <property type="match status" value="1"/>
</dbReference>
<evidence type="ECO:0000256" key="4">
    <source>
        <dbReference type="ARBA" id="ARBA00022723"/>
    </source>
</evidence>
<gene>
    <name evidence="6" type="ORF">EJ419_02490</name>
</gene>
<dbReference type="OrthoDB" id="9795763at2"/>
<dbReference type="EMBL" id="RXLP01000012">
    <property type="protein sequence ID" value="TCD54592.1"/>
    <property type="molecule type" value="Genomic_DNA"/>
</dbReference>
<dbReference type="InterPro" id="IPR002678">
    <property type="entry name" value="DUF34/NIF3"/>
</dbReference>
<dbReference type="Proteomes" id="UP000291289">
    <property type="component" value="Unassembled WGS sequence"/>
</dbReference>
<feature type="binding site" evidence="5">
    <location>
        <position position="250"/>
    </location>
    <ligand>
        <name>a divalent metal cation</name>
        <dbReference type="ChEBI" id="CHEBI:60240"/>
        <label>1</label>
    </ligand>
</feature>
<feature type="binding site" evidence="5">
    <location>
        <position position="254"/>
    </location>
    <ligand>
        <name>a divalent metal cation</name>
        <dbReference type="ChEBI" id="CHEBI:60240"/>
        <label>1</label>
    </ligand>
</feature>
<sequence length="296" mass="31783">MSVTLEQVVKVLENLYPLEYAESWDEPGLIVGDPHWPVRKIYCAVDPTDDTVQAAIDSGAQLLITHHPLYFRATHTIAGTTFRGALVTKLIEHKCALWVGHTNVDSAKRGQGVAFIEALGLSDLGPLVPIKIAEDKKTFSQGTTNELGIGLGVGLGVGIGRIGELAIATPLHEFAKRVAAALPATKSGILVSGNPSRLIRRVAVLPGSGDSEINAAASCGADVYVTSDLRHHPVLDARQETGMAFINTPHAAIEKLAFNLMKIDVPQALCEEYGEEGRSVELEITDINTDPWNERV</sequence>
<evidence type="ECO:0000313" key="7">
    <source>
        <dbReference type="Proteomes" id="UP000291289"/>
    </source>
</evidence>
<evidence type="ECO:0000256" key="5">
    <source>
        <dbReference type="PIRSR" id="PIRSR602678-1"/>
    </source>
</evidence>
<keyword evidence="7" id="KW-1185">Reference proteome</keyword>
<evidence type="ECO:0000256" key="3">
    <source>
        <dbReference type="ARBA" id="ARBA00022112"/>
    </source>
</evidence>
<proteinExistence type="inferred from homology"/>
<dbReference type="AlphaFoldDB" id="A0A4R0QQJ2"/>
<accession>A0A4R0QQJ2</accession>
<comment type="subunit">
    <text evidence="2">Homohexamer.</text>
</comment>
<protein>
    <recommendedName>
        <fullName evidence="3">GTP cyclohydrolase 1 type 2 homolog</fullName>
    </recommendedName>
</protein>
<dbReference type="GO" id="GO:0046872">
    <property type="term" value="F:metal ion binding"/>
    <property type="evidence" value="ECO:0007669"/>
    <property type="project" value="UniProtKB-KW"/>
</dbReference>
<dbReference type="InterPro" id="IPR036069">
    <property type="entry name" value="DUF34/NIF3_sf"/>
</dbReference>
<dbReference type="SUPFAM" id="SSF102705">
    <property type="entry name" value="NIF3 (NGG1p interacting factor 3)-like"/>
    <property type="match status" value="1"/>
</dbReference>
<evidence type="ECO:0000256" key="1">
    <source>
        <dbReference type="ARBA" id="ARBA00006964"/>
    </source>
</evidence>
<feature type="binding site" evidence="5">
    <location>
        <position position="105"/>
    </location>
    <ligand>
        <name>a divalent metal cation</name>
        <dbReference type="ChEBI" id="CHEBI:60240"/>
        <label>1</label>
    </ligand>
</feature>
<dbReference type="RefSeq" id="WP_131283349.1">
    <property type="nucleotide sequence ID" value="NZ_RXLP01000012.1"/>
</dbReference>
<dbReference type="FunFam" id="3.40.1390.30:FF:000001">
    <property type="entry name" value="GTP cyclohydrolase 1 type 2"/>
    <property type="match status" value="1"/>
</dbReference>
<comment type="similarity">
    <text evidence="1">Belongs to the GTP cyclohydrolase I type 2/NIF3 family.</text>
</comment>
<reference evidence="6 7" key="1">
    <citation type="submission" date="2018-12" db="EMBL/GenBank/DDBJ databases">
        <title>Alloscrdovia theropitheci sp. nov: a novel taxon from the feces of the bleeding-herat monkey (Theropithecus geleda).</title>
        <authorList>
            <person name="Modesto M."/>
        </authorList>
    </citation>
    <scope>NUCLEOTIDE SEQUENCE [LARGE SCALE GENOMIC DNA]</scope>
    <source>
        <strain evidence="6 7">GLDI4/2</strain>
    </source>
</reference>
<organism evidence="6 7">
    <name type="scientific">Alloscardovia theropitheci</name>
    <dbReference type="NCBI Taxonomy" id="2496842"/>
    <lineage>
        <taxon>Bacteria</taxon>
        <taxon>Bacillati</taxon>
        <taxon>Actinomycetota</taxon>
        <taxon>Actinomycetes</taxon>
        <taxon>Bifidobacteriales</taxon>
        <taxon>Bifidobacteriaceae</taxon>
        <taxon>Alloscardovia</taxon>
    </lineage>
</organism>
<name>A0A4R0QQJ2_9BIFI</name>
<feature type="binding site" evidence="5">
    <location>
        <position position="67"/>
    </location>
    <ligand>
        <name>a divalent metal cation</name>
        <dbReference type="ChEBI" id="CHEBI:60240"/>
        <label>1</label>
    </ligand>
</feature>
<dbReference type="PANTHER" id="PTHR13799">
    <property type="entry name" value="NGG1 INTERACTING FACTOR 3"/>
    <property type="match status" value="1"/>
</dbReference>
<keyword evidence="4 5" id="KW-0479">Metal-binding</keyword>
<dbReference type="Pfam" id="PF01784">
    <property type="entry name" value="DUF34_NIF3"/>
    <property type="match status" value="1"/>
</dbReference>
<evidence type="ECO:0000313" key="6">
    <source>
        <dbReference type="EMBL" id="TCD54592.1"/>
    </source>
</evidence>
<dbReference type="PANTHER" id="PTHR13799:SF14">
    <property type="entry name" value="GTP CYCLOHYDROLASE 1 TYPE 2 HOMOLOG"/>
    <property type="match status" value="1"/>
</dbReference>
<comment type="caution">
    <text evidence="6">The sequence shown here is derived from an EMBL/GenBank/DDBJ whole genome shotgun (WGS) entry which is preliminary data.</text>
</comment>